<dbReference type="Pfam" id="PF00266">
    <property type="entry name" value="Aminotran_5"/>
    <property type="match status" value="2"/>
</dbReference>
<dbReference type="Gene3D" id="3.90.1150.10">
    <property type="entry name" value="Aspartate Aminotransferase, domain 1"/>
    <property type="match status" value="1"/>
</dbReference>
<reference evidence="5" key="1">
    <citation type="submission" date="2021-01" db="EMBL/GenBank/DDBJ databases">
        <authorList>
            <person name="Corre E."/>
            <person name="Pelletier E."/>
            <person name="Niang G."/>
            <person name="Scheremetjew M."/>
            <person name="Finn R."/>
            <person name="Kale V."/>
            <person name="Holt S."/>
            <person name="Cochrane G."/>
            <person name="Meng A."/>
            <person name="Brown T."/>
            <person name="Cohen L."/>
        </authorList>
    </citation>
    <scope>NUCLEOTIDE SEQUENCE</scope>
    <source>
        <strain evidence="5">CCMP3105</strain>
    </source>
</reference>
<organism evidence="5">
    <name type="scientific">Alexandrium monilatum</name>
    <dbReference type="NCBI Taxonomy" id="311494"/>
    <lineage>
        <taxon>Eukaryota</taxon>
        <taxon>Sar</taxon>
        <taxon>Alveolata</taxon>
        <taxon>Dinophyceae</taxon>
        <taxon>Gonyaulacales</taxon>
        <taxon>Pyrocystaceae</taxon>
        <taxon>Alexandrium</taxon>
    </lineage>
</organism>
<evidence type="ECO:0000313" key="5">
    <source>
        <dbReference type="EMBL" id="CAE4664676.1"/>
    </source>
</evidence>
<dbReference type="EMBL" id="HBNR01086667">
    <property type="protein sequence ID" value="CAE4664674.1"/>
    <property type="molecule type" value="Transcribed_RNA"/>
</dbReference>
<feature type="region of interest" description="Disordered" evidence="1">
    <location>
        <begin position="146"/>
        <end position="165"/>
    </location>
</feature>
<dbReference type="InterPro" id="IPR015424">
    <property type="entry name" value="PyrdxlP-dep_Trfase"/>
</dbReference>
<dbReference type="Gene3D" id="2.60.120.620">
    <property type="entry name" value="q2cbj1_9rhob like domain"/>
    <property type="match status" value="1"/>
</dbReference>
<dbReference type="Gene3D" id="3.40.640.10">
    <property type="entry name" value="Type I PLP-dependent aspartate aminotransferase-like (Major domain)"/>
    <property type="match status" value="1"/>
</dbReference>
<dbReference type="SUPFAM" id="SSF53383">
    <property type="entry name" value="PLP-dependent transferases"/>
    <property type="match status" value="1"/>
</dbReference>
<evidence type="ECO:0000313" key="3">
    <source>
        <dbReference type="EMBL" id="CAE4664673.1"/>
    </source>
</evidence>
<dbReference type="EMBL" id="HBNR01086666">
    <property type="protein sequence ID" value="CAE4664673.1"/>
    <property type="molecule type" value="Transcribed_RNA"/>
</dbReference>
<sequence>MLSRCLRPGRSAPRLAARRVPLTSRPAAARGSAGSAAARPWVVSPEGADLEARTAASVREHGFAVLPGLLSQAELERLRGPLLERTERTIGLLRARGVELEVGSRAGFHEVVLRSPGRYDVPCDFEDVPQEVLQVLERLTARALSPEGAADAGRQGEREGPPPRAFAGIVRADPGSPAQLWHADSPHLREEHAPANLINVLVALDDVAPADGPTEILPGSQVLTNHLRRDAGFDGDTIVYQNPQNSPALIGSSEEPFAAAMPAGSVLLFDDRILHRGGGNAGERPRDIAFFSYRRADFQPATHYEAVRSLEAYDHAALAESVRPEFPGLAGGPGGAGGGGGAAAPRPPVLADGASGSQLHESAIAAMTEQLRFGTANMGGSYATSERALATVKGARGAVADLLNCEADEAVFGASMTALAFHLARALRGSGRLGPGDNVVLDPISHGANVFPWKHLAEACGAEVRWLPVAEGPAGICECILDTRREALAAVVDGRTRLVAAGAASNGVGSVHDVRALCAAAGELSEGKALRFVDAVHYAPHGRVDVQALGCDFLACSPYKFFGPHSGVLFGRRELLAELPAERLDCQDNGLPREESCHMSRWEVGTQSYESLAGVVAAVDYIAGLGARFGGADAAAPRPARLEAAWRAMAAHEQDLKVRFLEGAASVRGLRMLGVRDPQRAGLRTATFAVAKDGLSAQGLAQSLCERGVWCTAGNHYAGFWSAHSGGLTDDDTGMCRLGFLHYNTLAEVDRVLQTLDEL</sequence>
<dbReference type="InterPro" id="IPR015421">
    <property type="entry name" value="PyrdxlP-dep_Trfase_major"/>
</dbReference>
<feature type="domain" description="Aminotransferase class V" evidence="2">
    <location>
        <begin position="647"/>
        <end position="752"/>
    </location>
</feature>
<dbReference type="InterPro" id="IPR015422">
    <property type="entry name" value="PyrdxlP-dep_Trfase_small"/>
</dbReference>
<feature type="domain" description="Aminotransferase class V" evidence="2">
    <location>
        <begin position="351"/>
        <end position="627"/>
    </location>
</feature>
<dbReference type="InterPro" id="IPR000192">
    <property type="entry name" value="Aminotrans_V_dom"/>
</dbReference>
<dbReference type="AlphaFoldDB" id="A0A6T1MZ00"/>
<protein>
    <recommendedName>
        <fullName evidence="2">Aminotransferase class V domain-containing protein</fullName>
    </recommendedName>
</protein>
<evidence type="ECO:0000256" key="1">
    <source>
        <dbReference type="SAM" id="MobiDB-lite"/>
    </source>
</evidence>
<accession>A0A6T1MZ00</accession>
<dbReference type="EMBL" id="HBNR01086668">
    <property type="protein sequence ID" value="CAE4664676.1"/>
    <property type="molecule type" value="Transcribed_RNA"/>
</dbReference>
<dbReference type="PANTHER" id="PTHR43586:SF21">
    <property type="entry name" value="PYRIDOXAL PHOSPHATE (PLP)-DEPENDENT ASPARTATE AMINOTRANSFERASE SUPERFAMILY"/>
    <property type="match status" value="1"/>
</dbReference>
<proteinExistence type="predicted"/>
<dbReference type="Pfam" id="PF05721">
    <property type="entry name" value="PhyH"/>
    <property type="match status" value="1"/>
</dbReference>
<evidence type="ECO:0000313" key="4">
    <source>
        <dbReference type="EMBL" id="CAE4664674.1"/>
    </source>
</evidence>
<name>A0A6T1MZ00_9DINO</name>
<gene>
    <name evidence="3" type="ORF">AMON00008_LOCUS62106</name>
    <name evidence="4" type="ORF">AMON00008_LOCUS62107</name>
    <name evidence="5" type="ORF">AMON00008_LOCUS62108</name>
</gene>
<dbReference type="PANTHER" id="PTHR43586">
    <property type="entry name" value="CYSTEINE DESULFURASE"/>
    <property type="match status" value="1"/>
</dbReference>
<dbReference type="InterPro" id="IPR008775">
    <property type="entry name" value="Phytyl_CoA_dOase-like"/>
</dbReference>
<dbReference type="SUPFAM" id="SSF51197">
    <property type="entry name" value="Clavaminate synthase-like"/>
    <property type="match status" value="1"/>
</dbReference>
<evidence type="ECO:0000259" key="2">
    <source>
        <dbReference type="Pfam" id="PF00266"/>
    </source>
</evidence>